<gene>
    <name evidence="1" type="ORF">CJ198_03130</name>
</gene>
<accession>A0A2N6PLG0</accession>
<dbReference type="EMBL" id="PNFZ01000001">
    <property type="protein sequence ID" value="PMB99517.1"/>
    <property type="molecule type" value="Genomic_DNA"/>
</dbReference>
<dbReference type="OrthoDB" id="4798593at2"/>
<keyword evidence="1" id="KW-0808">Transferase</keyword>
<sequence>MSELASQTPLGPDPSTRIMHVLDTADSVVVEMARETIARHLQAGYPTAISARRSVFDTLGLDTADPLLVHIEIGAVRGIRVSDASHAFTLHKYYRHVDLVHAHGLHAGALAGLALTGLPQRMQPAIITTVERFDESSTVESLLARTVARTSTAVLGTTDPVCEYFADLEVPVTERAPLLRPDLDPRADVATALTRDRKRVRRDLDVPAGHWLIASPIEMRDGTDLTTVLDAAIRLPSHRPDRRWVVAFTGGGAARDQVSREIANRFDHIRVASEYSAAEVAAAADLVIAADRMTGLSTEGLMQMRRPVVHIGRERGARIWGERVTHVAADDTPGLLAAIADYVDNPAARATAAVAAKDRVAASTSVDTAGLILLDIYDTVLGMHAGTRPIERR</sequence>
<dbReference type="Proteomes" id="UP000235703">
    <property type="component" value="Unassembled WGS sequence"/>
</dbReference>
<comment type="caution">
    <text evidence="1">The sequence shown here is derived from an EMBL/GenBank/DDBJ whole genome shotgun (WGS) entry which is preliminary data.</text>
</comment>
<dbReference type="RefSeq" id="WP_102160639.1">
    <property type="nucleotide sequence ID" value="NZ_PNFZ01000001.1"/>
</dbReference>
<evidence type="ECO:0000313" key="2">
    <source>
        <dbReference type="Proteomes" id="UP000235703"/>
    </source>
</evidence>
<name>A0A2N6PLG0_9MICO</name>
<evidence type="ECO:0000313" key="1">
    <source>
        <dbReference type="EMBL" id="PMB99517.1"/>
    </source>
</evidence>
<dbReference type="AlphaFoldDB" id="A0A2N6PLG0"/>
<dbReference type="GO" id="GO:0016740">
    <property type="term" value="F:transferase activity"/>
    <property type="evidence" value="ECO:0007669"/>
    <property type="project" value="UniProtKB-KW"/>
</dbReference>
<dbReference type="SUPFAM" id="SSF53756">
    <property type="entry name" value="UDP-Glycosyltransferase/glycogen phosphorylase"/>
    <property type="match status" value="1"/>
</dbReference>
<organism evidence="1 2">
    <name type="scientific">Brevibacterium luteolum</name>
    <dbReference type="NCBI Taxonomy" id="199591"/>
    <lineage>
        <taxon>Bacteria</taxon>
        <taxon>Bacillati</taxon>
        <taxon>Actinomycetota</taxon>
        <taxon>Actinomycetes</taxon>
        <taxon>Micrococcales</taxon>
        <taxon>Brevibacteriaceae</taxon>
        <taxon>Brevibacterium</taxon>
    </lineage>
</organism>
<protein>
    <submittedName>
        <fullName evidence="1">Group 1 glycosyl transferase</fullName>
    </submittedName>
</protein>
<dbReference type="Gene3D" id="3.40.50.2000">
    <property type="entry name" value="Glycogen Phosphorylase B"/>
    <property type="match status" value="1"/>
</dbReference>
<proteinExistence type="predicted"/>
<keyword evidence="2" id="KW-1185">Reference proteome</keyword>
<reference evidence="1 2" key="1">
    <citation type="submission" date="2017-09" db="EMBL/GenBank/DDBJ databases">
        <title>Bacterial strain isolated from the female urinary microbiota.</title>
        <authorList>
            <person name="Thomas-White K."/>
            <person name="Kumar N."/>
            <person name="Forster S."/>
            <person name="Putonti C."/>
            <person name="Lawley T."/>
            <person name="Wolfe A.J."/>
        </authorList>
    </citation>
    <scope>NUCLEOTIDE SEQUENCE [LARGE SCALE GENOMIC DNA]</scope>
    <source>
        <strain evidence="1 2">UMB0680</strain>
    </source>
</reference>